<evidence type="ECO:0000256" key="4">
    <source>
        <dbReference type="ARBA" id="ARBA00022729"/>
    </source>
</evidence>
<feature type="chain" id="PRO_5045663213" evidence="8">
    <location>
        <begin position="33"/>
        <end position="196"/>
    </location>
</feature>
<dbReference type="EMBL" id="CP139965">
    <property type="protein sequence ID" value="WQD77088.1"/>
    <property type="molecule type" value="Genomic_DNA"/>
</dbReference>
<dbReference type="Pfam" id="PF07017">
    <property type="entry name" value="PagP"/>
    <property type="match status" value="1"/>
</dbReference>
<feature type="signal peptide" evidence="8">
    <location>
        <begin position="1"/>
        <end position="32"/>
    </location>
</feature>
<keyword evidence="7" id="KW-0012">Acyltransferase</keyword>
<evidence type="ECO:0000256" key="1">
    <source>
        <dbReference type="ARBA" id="ARBA00004442"/>
    </source>
</evidence>
<evidence type="ECO:0000256" key="3">
    <source>
        <dbReference type="ARBA" id="ARBA00022679"/>
    </source>
</evidence>
<evidence type="ECO:0000256" key="5">
    <source>
        <dbReference type="ARBA" id="ARBA00023136"/>
    </source>
</evidence>
<dbReference type="InterPro" id="IPR009746">
    <property type="entry name" value="LipidA_acyl_PagP"/>
</dbReference>
<accession>A0ABZ0WIC7</accession>
<comment type="subcellular location">
    <subcellularLocation>
        <location evidence="1">Cell outer membrane</location>
    </subcellularLocation>
</comment>
<keyword evidence="3" id="KW-0808">Transferase</keyword>
<evidence type="ECO:0000256" key="7">
    <source>
        <dbReference type="ARBA" id="ARBA00023315"/>
    </source>
</evidence>
<dbReference type="InterPro" id="IPR011250">
    <property type="entry name" value="OMP/PagP_B-barrel"/>
</dbReference>
<dbReference type="RefSeq" id="WP_114813718.1">
    <property type="nucleotide sequence ID" value="NZ_CP139965.1"/>
</dbReference>
<sequence length="196" mass="21009">MRTKQAGRTFGAAAGLATLALVSPLVVNEAHAGCPSSSALIEAACNRVARVAEEGTWDLYLTGYGWHIDGYSADDRRHLNAQSWGGGAGKHFTDANGNEDILFAFVFMDSHNNPEPIGGWARQWYTPPVLGGLSIGGGYFAGFTARSDILHYLPVPLALPVASIRYAKASVMGAFIPRVPGVSKGDVAFFWARYEF</sequence>
<dbReference type="Proteomes" id="UP001325479">
    <property type="component" value="Chromosome"/>
</dbReference>
<comment type="similarity">
    <text evidence="2">Belongs to the lipid A palmitoyltransferase family.</text>
</comment>
<keyword evidence="4 8" id="KW-0732">Signal</keyword>
<reference evidence="9 10" key="1">
    <citation type="submission" date="2023-12" db="EMBL/GenBank/DDBJ databases">
        <title>Genome sequencing and assembly of bacterial species from a model synthetic community.</title>
        <authorList>
            <person name="Hogle S.L."/>
        </authorList>
    </citation>
    <scope>NUCLEOTIDE SEQUENCE [LARGE SCALE GENOMIC DNA]</scope>
    <source>
        <strain evidence="9 10">HAMBI 2494</strain>
    </source>
</reference>
<evidence type="ECO:0000256" key="6">
    <source>
        <dbReference type="ARBA" id="ARBA00023237"/>
    </source>
</evidence>
<dbReference type="SUPFAM" id="SSF56925">
    <property type="entry name" value="OMPA-like"/>
    <property type="match status" value="1"/>
</dbReference>
<evidence type="ECO:0000313" key="10">
    <source>
        <dbReference type="Proteomes" id="UP001325479"/>
    </source>
</evidence>
<name>A0ABZ0WIC7_9BURK</name>
<keyword evidence="5" id="KW-0472">Membrane</keyword>
<organism evidence="9 10">
    <name type="scientific">Paraburkholderia kururiensis</name>
    <dbReference type="NCBI Taxonomy" id="984307"/>
    <lineage>
        <taxon>Bacteria</taxon>
        <taxon>Pseudomonadati</taxon>
        <taxon>Pseudomonadota</taxon>
        <taxon>Betaproteobacteria</taxon>
        <taxon>Burkholderiales</taxon>
        <taxon>Burkholderiaceae</taxon>
        <taxon>Paraburkholderia</taxon>
    </lineage>
</organism>
<evidence type="ECO:0000313" key="9">
    <source>
        <dbReference type="EMBL" id="WQD77088.1"/>
    </source>
</evidence>
<proteinExistence type="inferred from homology"/>
<evidence type="ECO:0000256" key="2">
    <source>
        <dbReference type="ARBA" id="ARBA00006368"/>
    </source>
</evidence>
<keyword evidence="6" id="KW-0998">Cell outer membrane</keyword>
<evidence type="ECO:0000256" key="8">
    <source>
        <dbReference type="SAM" id="SignalP"/>
    </source>
</evidence>
<keyword evidence="10" id="KW-1185">Reference proteome</keyword>
<dbReference type="Gene3D" id="2.40.160.20">
    <property type="match status" value="1"/>
</dbReference>
<protein>
    <submittedName>
        <fullName evidence="9">Antimicrobial peptide resistance and lipid A acylation PagP</fullName>
    </submittedName>
</protein>
<gene>
    <name evidence="9" type="ORF">U0042_23920</name>
</gene>